<evidence type="ECO:0000313" key="1">
    <source>
        <dbReference type="EMBL" id="NFV81247.1"/>
    </source>
</evidence>
<keyword evidence="2" id="KW-1185">Reference proteome</keyword>
<evidence type="ECO:0000313" key="2">
    <source>
        <dbReference type="Proteomes" id="UP000480684"/>
    </source>
</evidence>
<name>A0A7C9UUZ7_9PROT</name>
<proteinExistence type="predicted"/>
<sequence>MKDHLHRIRAANVLRAHEGADRRQYQRFEDHGIMARIGDKLLEVHDVSVGGMRVGRIDAVIGAELGLTLFPREGRQLELSRAMTVRGEVVGHTGQWTRLRFVTVSYTLAKFLIQHLARRHGVEPYIFK</sequence>
<dbReference type="Proteomes" id="UP000480684">
    <property type="component" value="Unassembled WGS sequence"/>
</dbReference>
<reference evidence="1 2" key="1">
    <citation type="submission" date="2020-02" db="EMBL/GenBank/DDBJ databases">
        <authorList>
            <person name="Dziuba M."/>
            <person name="Kuznetsov B."/>
            <person name="Mardanov A."/>
            <person name="Ravin N."/>
            <person name="Grouzdev D."/>
        </authorList>
    </citation>
    <scope>NUCLEOTIDE SEQUENCE [LARGE SCALE GENOMIC DNA]</scope>
    <source>
        <strain evidence="1 2">SpK</strain>
    </source>
</reference>
<protein>
    <recommendedName>
        <fullName evidence="3">PilZ domain-containing protein</fullName>
    </recommendedName>
</protein>
<accession>A0A7C9UUZ7</accession>
<evidence type="ECO:0008006" key="3">
    <source>
        <dbReference type="Google" id="ProtNLM"/>
    </source>
</evidence>
<dbReference type="AlphaFoldDB" id="A0A7C9UUZ7"/>
<gene>
    <name evidence="1" type="ORF">G4223_14105</name>
</gene>
<dbReference type="EMBL" id="JAAIYP010000039">
    <property type="protein sequence ID" value="NFV81247.1"/>
    <property type="molecule type" value="Genomic_DNA"/>
</dbReference>
<comment type="caution">
    <text evidence="1">The sequence shown here is derived from an EMBL/GenBank/DDBJ whole genome shotgun (WGS) entry which is preliminary data.</text>
</comment>
<organism evidence="1 2">
    <name type="scientific">Magnetospirillum aberrantis SpK</name>
    <dbReference type="NCBI Taxonomy" id="908842"/>
    <lineage>
        <taxon>Bacteria</taxon>
        <taxon>Pseudomonadati</taxon>
        <taxon>Pseudomonadota</taxon>
        <taxon>Alphaproteobacteria</taxon>
        <taxon>Rhodospirillales</taxon>
        <taxon>Rhodospirillaceae</taxon>
        <taxon>Magnetospirillum</taxon>
    </lineage>
</organism>
<dbReference type="RefSeq" id="WP_163681008.1">
    <property type="nucleotide sequence ID" value="NZ_JAAIYP010000039.1"/>
</dbReference>